<dbReference type="GO" id="GO:0016491">
    <property type="term" value="F:oxidoreductase activity"/>
    <property type="evidence" value="ECO:0007669"/>
    <property type="project" value="UniProtKB-KW"/>
</dbReference>
<evidence type="ECO:0000256" key="5">
    <source>
        <dbReference type="SAM" id="MobiDB-lite"/>
    </source>
</evidence>
<sequence>MATTKTDARRRKRALAIAALASLASVAVSSPAPAGSSHPQPARVAGAKRATSSDPCVPREDTLGDCLSAADVPIYLAGSSDFDSLSETYNVRLPYTPAVVVVPETVAHVEDAVSCAAQFSVPVQAKSGGHSYASYSTGGQDGSMMIVLENFQDVDLDPSTGVVEVGGGLRLGNLALRIHGDGNARALSHGTCPGVGVGGHFTHGGFGFSSRAWGLAMDAVVGLDVVLANGTSAHCSSSENSQLFWGMRGAAESFGVATRFYMQTREAPPAVVNFGIGLPGASDPGAAASYFAHLQNFTRDAPAVDRNLGVQMYMDRHGMSIGGTYLGSLSEFDAEIRPPLVAGLGADADVSATENSWLDSLAALGGAGSLGTPERGYDQHDNFYAKSLTIPALVPDSGLAAYFAFARGSDEGLSPPVEWFSIISLHGGRDSQIAARSGDEWGAYAHRDAVWVAQHYGYAADASAPFPPSGIAFIDELNAVLPDAMPETQFGGYINYVDPTLGRDEAHDLYYGDDLTERLRAYKAVIDPDNVFANPQTFEP</sequence>
<dbReference type="PROSITE" id="PS51387">
    <property type="entry name" value="FAD_PCMH"/>
    <property type="match status" value="1"/>
</dbReference>
<keyword evidence="6" id="KW-0732">Signal</keyword>
<dbReference type="Pfam" id="PF08031">
    <property type="entry name" value="BBE"/>
    <property type="match status" value="1"/>
</dbReference>
<feature type="chain" id="PRO_5042276904" evidence="6">
    <location>
        <begin position="30"/>
        <end position="540"/>
    </location>
</feature>
<keyword evidence="3" id="KW-0274">FAD</keyword>
<feature type="region of interest" description="Disordered" evidence="5">
    <location>
        <begin position="29"/>
        <end position="58"/>
    </location>
</feature>
<evidence type="ECO:0000256" key="1">
    <source>
        <dbReference type="ARBA" id="ARBA00005466"/>
    </source>
</evidence>
<evidence type="ECO:0000259" key="7">
    <source>
        <dbReference type="PROSITE" id="PS51387"/>
    </source>
</evidence>
<dbReference type="Pfam" id="PF01565">
    <property type="entry name" value="FAD_binding_4"/>
    <property type="match status" value="1"/>
</dbReference>
<dbReference type="Gene3D" id="3.30.465.10">
    <property type="match status" value="1"/>
</dbReference>
<comment type="similarity">
    <text evidence="1">Belongs to the oxygen-dependent FAD-linked oxidoreductase family.</text>
</comment>
<dbReference type="InterPro" id="IPR016169">
    <property type="entry name" value="FAD-bd_PCMH_sub2"/>
</dbReference>
<feature type="domain" description="FAD-binding PCMH-type" evidence="7">
    <location>
        <begin position="93"/>
        <end position="267"/>
    </location>
</feature>
<dbReference type="AlphaFoldDB" id="A0AAD5WTU8"/>
<keyword evidence="9" id="KW-1185">Reference proteome</keyword>
<reference evidence="8" key="1">
    <citation type="submission" date="2022-07" db="EMBL/GenBank/DDBJ databases">
        <title>Draft genome sequence of Zalerion maritima ATCC 34329, a (micro)plastics degrading marine fungus.</title>
        <authorList>
            <person name="Paco A."/>
            <person name="Goncalves M.F.M."/>
            <person name="Rocha-Santos T.A.P."/>
            <person name="Alves A."/>
        </authorList>
    </citation>
    <scope>NUCLEOTIDE SEQUENCE</scope>
    <source>
        <strain evidence="8">ATCC 34329</strain>
    </source>
</reference>
<dbReference type="SUPFAM" id="SSF56176">
    <property type="entry name" value="FAD-binding/transporter-associated domain-like"/>
    <property type="match status" value="1"/>
</dbReference>
<dbReference type="Proteomes" id="UP001201980">
    <property type="component" value="Unassembled WGS sequence"/>
</dbReference>
<dbReference type="InterPro" id="IPR016166">
    <property type="entry name" value="FAD-bd_PCMH"/>
</dbReference>
<dbReference type="InterPro" id="IPR006094">
    <property type="entry name" value="Oxid_FAD_bind_N"/>
</dbReference>
<organism evidence="8 9">
    <name type="scientific">Zalerion maritima</name>
    <dbReference type="NCBI Taxonomy" id="339359"/>
    <lineage>
        <taxon>Eukaryota</taxon>
        <taxon>Fungi</taxon>
        <taxon>Dikarya</taxon>
        <taxon>Ascomycota</taxon>
        <taxon>Pezizomycotina</taxon>
        <taxon>Sordariomycetes</taxon>
        <taxon>Lulworthiomycetidae</taxon>
        <taxon>Lulworthiales</taxon>
        <taxon>Lulworthiaceae</taxon>
        <taxon>Zalerion</taxon>
    </lineage>
</organism>
<dbReference type="PANTHER" id="PTHR42973">
    <property type="entry name" value="BINDING OXIDOREDUCTASE, PUTATIVE (AFU_ORTHOLOGUE AFUA_1G17690)-RELATED"/>
    <property type="match status" value="1"/>
</dbReference>
<evidence type="ECO:0000256" key="6">
    <source>
        <dbReference type="SAM" id="SignalP"/>
    </source>
</evidence>
<feature type="compositionally biased region" description="Low complexity" evidence="5">
    <location>
        <begin position="29"/>
        <end position="42"/>
    </location>
</feature>
<dbReference type="EMBL" id="JAKWBI020000042">
    <property type="protein sequence ID" value="KAJ2904893.1"/>
    <property type="molecule type" value="Genomic_DNA"/>
</dbReference>
<gene>
    <name evidence="8" type="ORF">MKZ38_006934</name>
</gene>
<evidence type="ECO:0000313" key="9">
    <source>
        <dbReference type="Proteomes" id="UP001201980"/>
    </source>
</evidence>
<keyword evidence="2" id="KW-0285">Flavoprotein</keyword>
<evidence type="ECO:0000256" key="2">
    <source>
        <dbReference type="ARBA" id="ARBA00022630"/>
    </source>
</evidence>
<dbReference type="InterPro" id="IPR036318">
    <property type="entry name" value="FAD-bd_PCMH-like_sf"/>
</dbReference>
<evidence type="ECO:0000256" key="4">
    <source>
        <dbReference type="ARBA" id="ARBA00023002"/>
    </source>
</evidence>
<dbReference type="InterPro" id="IPR050416">
    <property type="entry name" value="FAD-linked_Oxidoreductase"/>
</dbReference>
<comment type="caution">
    <text evidence="8">The sequence shown here is derived from an EMBL/GenBank/DDBJ whole genome shotgun (WGS) entry which is preliminary data.</text>
</comment>
<evidence type="ECO:0000256" key="3">
    <source>
        <dbReference type="ARBA" id="ARBA00022827"/>
    </source>
</evidence>
<accession>A0AAD5WTU8</accession>
<feature type="signal peptide" evidence="6">
    <location>
        <begin position="1"/>
        <end position="29"/>
    </location>
</feature>
<dbReference type="PANTHER" id="PTHR42973:SF15">
    <property type="entry name" value="FAD-BINDING PCMH-TYPE DOMAIN-CONTAINING PROTEIN"/>
    <property type="match status" value="1"/>
</dbReference>
<proteinExistence type="inferred from homology"/>
<dbReference type="GO" id="GO:0071949">
    <property type="term" value="F:FAD binding"/>
    <property type="evidence" value="ECO:0007669"/>
    <property type="project" value="InterPro"/>
</dbReference>
<evidence type="ECO:0000313" key="8">
    <source>
        <dbReference type="EMBL" id="KAJ2904893.1"/>
    </source>
</evidence>
<dbReference type="Gene3D" id="3.40.462.20">
    <property type="match status" value="1"/>
</dbReference>
<dbReference type="InterPro" id="IPR012951">
    <property type="entry name" value="BBE"/>
</dbReference>
<keyword evidence="4" id="KW-0560">Oxidoreductase</keyword>
<name>A0AAD5WTU8_9PEZI</name>
<protein>
    <submittedName>
        <fullName evidence="8">Carbohydrate-binding module family 18</fullName>
    </submittedName>
</protein>